<dbReference type="PROSITE" id="PS50109">
    <property type="entry name" value="HIS_KIN"/>
    <property type="match status" value="1"/>
</dbReference>
<dbReference type="Pfam" id="PF02518">
    <property type="entry name" value="HATPase_c"/>
    <property type="match status" value="1"/>
</dbReference>
<feature type="domain" description="HAMP" evidence="14">
    <location>
        <begin position="174"/>
        <end position="227"/>
    </location>
</feature>
<evidence type="ECO:0000259" key="13">
    <source>
        <dbReference type="PROSITE" id="PS50109"/>
    </source>
</evidence>
<dbReference type="GO" id="GO:0005886">
    <property type="term" value="C:plasma membrane"/>
    <property type="evidence" value="ECO:0007669"/>
    <property type="project" value="UniProtKB-SubCell"/>
</dbReference>
<dbReference type="eggNOG" id="COG2972">
    <property type="taxonomic scope" value="Bacteria"/>
</dbReference>
<evidence type="ECO:0000259" key="14">
    <source>
        <dbReference type="PROSITE" id="PS50885"/>
    </source>
</evidence>
<dbReference type="SMART" id="SM00388">
    <property type="entry name" value="HisKA"/>
    <property type="match status" value="1"/>
</dbReference>
<dbReference type="PANTHER" id="PTHR45436">
    <property type="entry name" value="SENSOR HISTIDINE KINASE YKOH"/>
    <property type="match status" value="1"/>
</dbReference>
<dbReference type="InterPro" id="IPR003660">
    <property type="entry name" value="HAMP_dom"/>
</dbReference>
<dbReference type="STRING" id="656024.FsymDg_1569"/>
<evidence type="ECO:0000256" key="5">
    <source>
        <dbReference type="ARBA" id="ARBA00022679"/>
    </source>
</evidence>
<dbReference type="Gene3D" id="3.30.565.10">
    <property type="entry name" value="Histidine kinase-like ATPase, C-terminal domain"/>
    <property type="match status" value="1"/>
</dbReference>
<evidence type="ECO:0000256" key="4">
    <source>
        <dbReference type="ARBA" id="ARBA00022553"/>
    </source>
</evidence>
<keyword evidence="10 12" id="KW-0472">Membrane</keyword>
<keyword evidence="8 12" id="KW-1133">Transmembrane helix</keyword>
<dbReference type="InterPro" id="IPR036890">
    <property type="entry name" value="HATPase_C_sf"/>
</dbReference>
<dbReference type="PRINTS" id="PR00344">
    <property type="entry name" value="BCTRLSENSOR"/>
</dbReference>
<dbReference type="Gene3D" id="6.10.340.10">
    <property type="match status" value="1"/>
</dbReference>
<feature type="domain" description="Histidine kinase" evidence="13">
    <location>
        <begin position="235"/>
        <end position="461"/>
    </location>
</feature>
<name>F8B3T4_9ACTN</name>
<evidence type="ECO:0000256" key="11">
    <source>
        <dbReference type="SAM" id="MobiDB-lite"/>
    </source>
</evidence>
<evidence type="ECO:0000256" key="12">
    <source>
        <dbReference type="SAM" id="Phobius"/>
    </source>
</evidence>
<dbReference type="KEGG" id="fsy:FsymDg_1569"/>
<gene>
    <name evidence="15" type="ordered locus">FsymDg_1569</name>
</gene>
<keyword evidence="16" id="KW-1185">Reference proteome</keyword>
<dbReference type="eggNOG" id="COG5002">
    <property type="taxonomic scope" value="Bacteria"/>
</dbReference>
<dbReference type="InterPro" id="IPR005467">
    <property type="entry name" value="His_kinase_dom"/>
</dbReference>
<sequence>MPLRVRLAAVFALGTVFVLAGVGVLFYLQLRSSLRTSLDAGLAARSEGLRVRLTGADVPLDATLASAGPLGQLIGADGRVLAASPPARTWPLVGGDVLASARSGPVLVTVRVGEESTRVRAEPLTLTPGRRVVLLVGSPTKIIDAAEDRVRDVMVLASVPMVAVSALAAWVLSGAALRPVERMRRQAAAMGVADTGGRLEVPPTRDEIAALADTMNDLLDRLHAARARDRAFVADAGHELRTPLTILKAELELALRPGRSIGELTDAVSGAAGETDRLIRLAEALLALARFDTDSGQLVHRERVCLADLLRQAVRAATPAAHMKGARLRLTVEGPLLADVDPDRVRQAVDNLLGNAVQHAPPETEIEVSAALSPEETVTGIGPAAVLLQVRDHGPGFPADFLPRAFDRFSRADAARTRGEGGAGLGLAIVAAIAAAHGGRATAANHPDGGALVTLVLATDRLLAGWDGTSSDGRPTSRVPSRQIDEDDNDKIGNLHRSRCRRWRQAGDEEATRDHPGLLGHEDCRDDPRGDSR</sequence>
<evidence type="ECO:0000313" key="15">
    <source>
        <dbReference type="EMBL" id="AEH09029.1"/>
    </source>
</evidence>
<dbReference type="InterPro" id="IPR004358">
    <property type="entry name" value="Sig_transdc_His_kin-like_C"/>
</dbReference>
<feature type="compositionally biased region" description="Basic residues" evidence="11">
    <location>
        <begin position="494"/>
        <end position="504"/>
    </location>
</feature>
<dbReference type="Proteomes" id="UP000001549">
    <property type="component" value="Chromosome"/>
</dbReference>
<proteinExistence type="predicted"/>
<keyword evidence="6 12" id="KW-0812">Transmembrane</keyword>
<evidence type="ECO:0000313" key="16">
    <source>
        <dbReference type="Proteomes" id="UP000001549"/>
    </source>
</evidence>
<evidence type="ECO:0000256" key="3">
    <source>
        <dbReference type="ARBA" id="ARBA00012438"/>
    </source>
</evidence>
<dbReference type="EC" id="2.7.13.3" evidence="3"/>
<dbReference type="SMART" id="SM00304">
    <property type="entry name" value="HAMP"/>
    <property type="match status" value="1"/>
</dbReference>
<evidence type="ECO:0000256" key="7">
    <source>
        <dbReference type="ARBA" id="ARBA00022777"/>
    </source>
</evidence>
<comment type="subcellular location">
    <subcellularLocation>
        <location evidence="2">Cell membrane</location>
    </subcellularLocation>
</comment>
<comment type="catalytic activity">
    <reaction evidence="1">
        <text>ATP + protein L-histidine = ADP + protein N-phospho-L-histidine.</text>
        <dbReference type="EC" id="2.7.13.3"/>
    </reaction>
</comment>
<dbReference type="Pfam" id="PF00512">
    <property type="entry name" value="HisKA"/>
    <property type="match status" value="1"/>
</dbReference>
<protein>
    <recommendedName>
        <fullName evidence="3">histidine kinase</fullName>
        <ecNumber evidence="3">2.7.13.3</ecNumber>
    </recommendedName>
</protein>
<dbReference type="CDD" id="cd00075">
    <property type="entry name" value="HATPase"/>
    <property type="match status" value="1"/>
</dbReference>
<evidence type="ECO:0000256" key="8">
    <source>
        <dbReference type="ARBA" id="ARBA00022989"/>
    </source>
</evidence>
<dbReference type="SUPFAM" id="SSF47384">
    <property type="entry name" value="Homodimeric domain of signal transducing histidine kinase"/>
    <property type="match status" value="1"/>
</dbReference>
<dbReference type="CDD" id="cd00082">
    <property type="entry name" value="HisKA"/>
    <property type="match status" value="1"/>
</dbReference>
<dbReference type="HOGENOM" id="CLU_000445_89_6_11"/>
<dbReference type="EMBL" id="CP002801">
    <property type="protein sequence ID" value="AEH09029.1"/>
    <property type="molecule type" value="Genomic_DNA"/>
</dbReference>
<feature type="compositionally biased region" description="Polar residues" evidence="11">
    <location>
        <begin position="468"/>
        <end position="480"/>
    </location>
</feature>
<feature type="region of interest" description="Disordered" evidence="11">
    <location>
        <begin position="466"/>
        <end position="533"/>
    </location>
</feature>
<feature type="transmembrane region" description="Helical" evidence="12">
    <location>
        <begin position="153"/>
        <end position="177"/>
    </location>
</feature>
<dbReference type="Pfam" id="PF00672">
    <property type="entry name" value="HAMP"/>
    <property type="match status" value="1"/>
</dbReference>
<dbReference type="InterPro" id="IPR036097">
    <property type="entry name" value="HisK_dim/P_sf"/>
</dbReference>
<keyword evidence="5" id="KW-0808">Transferase</keyword>
<keyword evidence="9" id="KW-0902">Two-component regulatory system</keyword>
<keyword evidence="4" id="KW-0597">Phosphoprotein</keyword>
<evidence type="ECO:0000256" key="9">
    <source>
        <dbReference type="ARBA" id="ARBA00023012"/>
    </source>
</evidence>
<dbReference type="PROSITE" id="PS50885">
    <property type="entry name" value="HAMP"/>
    <property type="match status" value="1"/>
</dbReference>
<evidence type="ECO:0000256" key="2">
    <source>
        <dbReference type="ARBA" id="ARBA00004236"/>
    </source>
</evidence>
<dbReference type="InterPro" id="IPR003594">
    <property type="entry name" value="HATPase_dom"/>
</dbReference>
<evidence type="ECO:0000256" key="6">
    <source>
        <dbReference type="ARBA" id="ARBA00022692"/>
    </source>
</evidence>
<evidence type="ECO:0000256" key="10">
    <source>
        <dbReference type="ARBA" id="ARBA00023136"/>
    </source>
</evidence>
<keyword evidence="7 15" id="KW-0418">Kinase</keyword>
<dbReference type="SUPFAM" id="SSF55874">
    <property type="entry name" value="ATPase domain of HSP90 chaperone/DNA topoisomerase II/histidine kinase"/>
    <property type="match status" value="1"/>
</dbReference>
<organism evidence="15 16">
    <name type="scientific">Candidatus Protofrankia datiscae</name>
    <dbReference type="NCBI Taxonomy" id="2716812"/>
    <lineage>
        <taxon>Bacteria</taxon>
        <taxon>Bacillati</taxon>
        <taxon>Actinomycetota</taxon>
        <taxon>Actinomycetes</taxon>
        <taxon>Frankiales</taxon>
        <taxon>Frankiaceae</taxon>
        <taxon>Protofrankia</taxon>
    </lineage>
</organism>
<dbReference type="SMART" id="SM00387">
    <property type="entry name" value="HATPase_c"/>
    <property type="match status" value="1"/>
</dbReference>
<dbReference type="Gene3D" id="1.10.287.130">
    <property type="match status" value="1"/>
</dbReference>
<dbReference type="InterPro" id="IPR003661">
    <property type="entry name" value="HisK_dim/P_dom"/>
</dbReference>
<dbReference type="GO" id="GO:0000155">
    <property type="term" value="F:phosphorelay sensor kinase activity"/>
    <property type="evidence" value="ECO:0007669"/>
    <property type="project" value="InterPro"/>
</dbReference>
<dbReference type="CDD" id="cd06225">
    <property type="entry name" value="HAMP"/>
    <property type="match status" value="1"/>
</dbReference>
<dbReference type="AlphaFoldDB" id="F8B3T4"/>
<dbReference type="PANTHER" id="PTHR45436:SF5">
    <property type="entry name" value="SENSOR HISTIDINE KINASE TRCS"/>
    <property type="match status" value="1"/>
</dbReference>
<dbReference type="InterPro" id="IPR050428">
    <property type="entry name" value="TCS_sensor_his_kinase"/>
</dbReference>
<evidence type="ECO:0000256" key="1">
    <source>
        <dbReference type="ARBA" id="ARBA00000085"/>
    </source>
</evidence>
<reference evidence="15 16" key="1">
    <citation type="submission" date="2011-05" db="EMBL/GenBank/DDBJ databases">
        <title>Complete sequence of chromosome of Frankia symbiont of Datisca glomerata.</title>
        <authorList>
            <consortium name="US DOE Joint Genome Institute"/>
            <person name="Lucas S."/>
            <person name="Han J."/>
            <person name="Lapidus A."/>
            <person name="Cheng J.-F."/>
            <person name="Goodwin L."/>
            <person name="Pitluck S."/>
            <person name="Peters L."/>
            <person name="Mikhailova N."/>
            <person name="Chertkov O."/>
            <person name="Teshima H."/>
            <person name="Han C."/>
            <person name="Tapia R."/>
            <person name="Land M."/>
            <person name="Hauser L."/>
            <person name="Kyrpides N."/>
            <person name="Ivanova N."/>
            <person name="Pagani I."/>
            <person name="Berry A."/>
            <person name="Pawlowski K."/>
            <person name="Persson T."/>
            <person name="Vanden Heuvel B."/>
            <person name="Benson D."/>
            <person name="Woyke T."/>
        </authorList>
    </citation>
    <scope>NUCLEOTIDE SEQUENCE [LARGE SCALE GENOMIC DNA]</scope>
    <source>
        <strain evidence="16">4085684</strain>
    </source>
</reference>
<dbReference type="RefSeq" id="WP_013872992.1">
    <property type="nucleotide sequence ID" value="NC_015656.1"/>
</dbReference>
<accession>F8B3T4</accession>
<feature type="transmembrane region" description="Helical" evidence="12">
    <location>
        <begin position="7"/>
        <end position="28"/>
    </location>
</feature>
<feature type="compositionally biased region" description="Basic and acidic residues" evidence="11">
    <location>
        <begin position="505"/>
        <end position="533"/>
    </location>
</feature>